<dbReference type="RefSeq" id="WP_115934623.1">
    <property type="nucleotide sequence ID" value="NZ_QRDW01000001.1"/>
</dbReference>
<dbReference type="CDD" id="cd00796">
    <property type="entry name" value="INT_Rci_Hp1_C"/>
    <property type="match status" value="1"/>
</dbReference>
<dbReference type="GO" id="GO:0006310">
    <property type="term" value="P:DNA recombination"/>
    <property type="evidence" value="ECO:0007669"/>
    <property type="project" value="UniProtKB-KW"/>
</dbReference>
<evidence type="ECO:0000259" key="5">
    <source>
        <dbReference type="PROSITE" id="PS51898"/>
    </source>
</evidence>
<gene>
    <name evidence="6" type="ORF">DFP90_101277</name>
</gene>
<evidence type="ECO:0000256" key="2">
    <source>
        <dbReference type="ARBA" id="ARBA00022908"/>
    </source>
</evidence>
<dbReference type="InterPro" id="IPR010998">
    <property type="entry name" value="Integrase_recombinase_N"/>
</dbReference>
<name>A0A3D9HVG8_9PROT</name>
<dbReference type="PROSITE" id="PS51898">
    <property type="entry name" value="TYR_RECOMBINASE"/>
    <property type="match status" value="1"/>
</dbReference>
<comment type="caution">
    <text evidence="6">The sequence shown here is derived from an EMBL/GenBank/DDBJ whole genome shotgun (WGS) entry which is preliminary data.</text>
</comment>
<dbReference type="InterPro" id="IPR011010">
    <property type="entry name" value="DNA_brk_join_enz"/>
</dbReference>
<reference evidence="6 7" key="1">
    <citation type="submission" date="2018-07" db="EMBL/GenBank/DDBJ databases">
        <title>Genomic Encyclopedia of Type Strains, Phase III (KMG-III): the genomes of soil and plant-associated and newly described type strains.</title>
        <authorList>
            <person name="Whitman W."/>
        </authorList>
    </citation>
    <scope>NUCLEOTIDE SEQUENCE [LARGE SCALE GENOMIC DNA]</scope>
    <source>
        <strain evidence="6 7">CECT 8488</strain>
    </source>
</reference>
<dbReference type="PANTHER" id="PTHR30349:SF64">
    <property type="entry name" value="PROPHAGE INTEGRASE INTD-RELATED"/>
    <property type="match status" value="1"/>
</dbReference>
<evidence type="ECO:0000256" key="1">
    <source>
        <dbReference type="ARBA" id="ARBA00008857"/>
    </source>
</evidence>
<feature type="domain" description="Tyr recombinase" evidence="5">
    <location>
        <begin position="115"/>
        <end position="286"/>
    </location>
</feature>
<keyword evidence="4" id="KW-0233">DNA recombination</keyword>
<dbReference type="PANTHER" id="PTHR30349">
    <property type="entry name" value="PHAGE INTEGRASE-RELATED"/>
    <property type="match status" value="1"/>
</dbReference>
<dbReference type="Gene3D" id="1.10.443.10">
    <property type="entry name" value="Intergrase catalytic core"/>
    <property type="match status" value="1"/>
</dbReference>
<dbReference type="Proteomes" id="UP000256845">
    <property type="component" value="Unassembled WGS sequence"/>
</dbReference>
<keyword evidence="3" id="KW-0238">DNA-binding</keyword>
<keyword evidence="2" id="KW-0229">DNA integration</keyword>
<evidence type="ECO:0000313" key="7">
    <source>
        <dbReference type="Proteomes" id="UP000256845"/>
    </source>
</evidence>
<dbReference type="GO" id="GO:0003677">
    <property type="term" value="F:DNA binding"/>
    <property type="evidence" value="ECO:0007669"/>
    <property type="project" value="UniProtKB-KW"/>
</dbReference>
<dbReference type="AlphaFoldDB" id="A0A3D9HVG8"/>
<sequence length="296" mass="34672">MSVTVLAMPPSMPRSMTLRQLMERSIAMIWAGKASEVTVQSYWLEIIDVLGPDFPVADIDTETIDRLVVHWRKKGNCGGTINKKQCALNVALKFAEARGYIEKLPKFTHFKPNQERLRWLTDEEEKWLLTYFLDMGWEEMHDFVILALDTGMRRSELLRLKWNHYDEHGFLHLWRTKNSISRSLPTTDRAKEALLRRKLDRARDGKIFGMLKTAVRYKWDEGRKALRLSGDKEFVLHACRHTFATRLVRENVHIKVIQELMGHKTLEQTAKYAKIHGSLYLDAINRLNRRNNLKKG</sequence>
<evidence type="ECO:0000256" key="3">
    <source>
        <dbReference type="ARBA" id="ARBA00023125"/>
    </source>
</evidence>
<dbReference type="InterPro" id="IPR013762">
    <property type="entry name" value="Integrase-like_cat_sf"/>
</dbReference>
<accession>A0A3D9HVG8</accession>
<dbReference type="GO" id="GO:0015074">
    <property type="term" value="P:DNA integration"/>
    <property type="evidence" value="ECO:0007669"/>
    <property type="project" value="UniProtKB-KW"/>
</dbReference>
<dbReference type="InterPro" id="IPR050090">
    <property type="entry name" value="Tyrosine_recombinase_XerCD"/>
</dbReference>
<evidence type="ECO:0000256" key="4">
    <source>
        <dbReference type="ARBA" id="ARBA00023172"/>
    </source>
</evidence>
<dbReference type="InterPro" id="IPR002104">
    <property type="entry name" value="Integrase_catalytic"/>
</dbReference>
<dbReference type="OrthoDB" id="9814722at2"/>
<proteinExistence type="inferred from homology"/>
<dbReference type="SUPFAM" id="SSF56349">
    <property type="entry name" value="DNA breaking-rejoining enzymes"/>
    <property type="match status" value="1"/>
</dbReference>
<organism evidence="6 7">
    <name type="scientific">Aestuariispira insulae</name>
    <dbReference type="NCBI Taxonomy" id="1461337"/>
    <lineage>
        <taxon>Bacteria</taxon>
        <taxon>Pseudomonadati</taxon>
        <taxon>Pseudomonadota</taxon>
        <taxon>Alphaproteobacteria</taxon>
        <taxon>Rhodospirillales</taxon>
        <taxon>Kiloniellaceae</taxon>
        <taxon>Aestuariispira</taxon>
    </lineage>
</organism>
<keyword evidence="7" id="KW-1185">Reference proteome</keyword>
<comment type="similarity">
    <text evidence="1">Belongs to the 'phage' integrase family.</text>
</comment>
<dbReference type="Pfam" id="PF00589">
    <property type="entry name" value="Phage_integrase"/>
    <property type="match status" value="1"/>
</dbReference>
<dbReference type="Gene3D" id="1.10.150.130">
    <property type="match status" value="1"/>
</dbReference>
<evidence type="ECO:0000313" key="6">
    <source>
        <dbReference type="EMBL" id="RED53488.1"/>
    </source>
</evidence>
<protein>
    <submittedName>
        <fullName evidence="6">Site-specific recombinase XerD</fullName>
    </submittedName>
</protein>
<dbReference type="EMBL" id="QRDW01000001">
    <property type="protein sequence ID" value="RED53488.1"/>
    <property type="molecule type" value="Genomic_DNA"/>
</dbReference>